<evidence type="ECO:0000259" key="9">
    <source>
        <dbReference type="Pfam" id="PF13231"/>
    </source>
</evidence>
<feature type="transmembrane region" description="Helical" evidence="8">
    <location>
        <begin position="465"/>
        <end position="484"/>
    </location>
</feature>
<dbReference type="GO" id="GO:0016763">
    <property type="term" value="F:pentosyltransferase activity"/>
    <property type="evidence" value="ECO:0007669"/>
    <property type="project" value="TreeGrafter"/>
</dbReference>
<keyword evidence="2" id="KW-1003">Cell membrane</keyword>
<dbReference type="PANTHER" id="PTHR33908:SF11">
    <property type="entry name" value="MEMBRANE PROTEIN"/>
    <property type="match status" value="1"/>
</dbReference>
<evidence type="ECO:0000256" key="2">
    <source>
        <dbReference type="ARBA" id="ARBA00022475"/>
    </source>
</evidence>
<keyword evidence="7 8" id="KW-0472">Membrane</keyword>
<feature type="transmembrane region" description="Helical" evidence="8">
    <location>
        <begin position="435"/>
        <end position="453"/>
    </location>
</feature>
<dbReference type="GO" id="GO:0009103">
    <property type="term" value="P:lipopolysaccharide biosynthetic process"/>
    <property type="evidence" value="ECO:0007669"/>
    <property type="project" value="UniProtKB-ARBA"/>
</dbReference>
<feature type="transmembrane region" description="Helical" evidence="8">
    <location>
        <begin position="127"/>
        <end position="146"/>
    </location>
</feature>
<feature type="transmembrane region" description="Helical" evidence="8">
    <location>
        <begin position="290"/>
        <end position="309"/>
    </location>
</feature>
<comment type="subcellular location">
    <subcellularLocation>
        <location evidence="1">Cell membrane</location>
        <topology evidence="1">Multi-pass membrane protein</topology>
    </subcellularLocation>
</comment>
<dbReference type="OrthoDB" id="7419894at2"/>
<name>A0A1Y6FA74_9SPHN</name>
<evidence type="ECO:0000256" key="4">
    <source>
        <dbReference type="ARBA" id="ARBA00022679"/>
    </source>
</evidence>
<dbReference type="PANTHER" id="PTHR33908">
    <property type="entry name" value="MANNOSYLTRANSFERASE YKCB-RELATED"/>
    <property type="match status" value="1"/>
</dbReference>
<gene>
    <name evidence="10" type="ORF">SAMN06297468_1859</name>
</gene>
<evidence type="ECO:0000256" key="7">
    <source>
        <dbReference type="ARBA" id="ARBA00023136"/>
    </source>
</evidence>
<accession>A0A1Y6FA74</accession>
<feature type="transmembrane region" description="Helical" evidence="8">
    <location>
        <begin position="493"/>
        <end position="514"/>
    </location>
</feature>
<evidence type="ECO:0000256" key="6">
    <source>
        <dbReference type="ARBA" id="ARBA00022989"/>
    </source>
</evidence>
<evidence type="ECO:0000313" key="11">
    <source>
        <dbReference type="Proteomes" id="UP000194420"/>
    </source>
</evidence>
<dbReference type="Pfam" id="PF13231">
    <property type="entry name" value="PMT_2"/>
    <property type="match status" value="1"/>
</dbReference>
<dbReference type="GO" id="GO:0005886">
    <property type="term" value="C:plasma membrane"/>
    <property type="evidence" value="ECO:0007669"/>
    <property type="project" value="UniProtKB-SubCell"/>
</dbReference>
<feature type="transmembrane region" description="Helical" evidence="8">
    <location>
        <begin position="258"/>
        <end position="278"/>
    </location>
</feature>
<evidence type="ECO:0000256" key="8">
    <source>
        <dbReference type="SAM" id="Phobius"/>
    </source>
</evidence>
<keyword evidence="4 10" id="KW-0808">Transferase</keyword>
<keyword evidence="5 8" id="KW-0812">Transmembrane</keyword>
<dbReference type="Proteomes" id="UP000194420">
    <property type="component" value="Unassembled WGS sequence"/>
</dbReference>
<feature type="transmembrane region" description="Helical" evidence="8">
    <location>
        <begin position="197"/>
        <end position="212"/>
    </location>
</feature>
<feature type="transmembrane region" description="Helical" evidence="8">
    <location>
        <begin position="351"/>
        <end position="369"/>
    </location>
</feature>
<dbReference type="AlphaFoldDB" id="A0A1Y6FA74"/>
<feature type="transmembrane region" description="Helical" evidence="8">
    <location>
        <begin position="219"/>
        <end position="238"/>
    </location>
</feature>
<organism evidence="10 11">
    <name type="scientific">Altererythrobacter xiamenensis</name>
    <dbReference type="NCBI Taxonomy" id="1316679"/>
    <lineage>
        <taxon>Bacteria</taxon>
        <taxon>Pseudomonadati</taxon>
        <taxon>Pseudomonadota</taxon>
        <taxon>Alphaproteobacteria</taxon>
        <taxon>Sphingomonadales</taxon>
        <taxon>Erythrobacteraceae</taxon>
        <taxon>Altererythrobacter</taxon>
    </lineage>
</organism>
<feature type="transmembrane region" description="Helical" evidence="8">
    <location>
        <begin position="94"/>
        <end position="115"/>
    </location>
</feature>
<keyword evidence="6 8" id="KW-1133">Transmembrane helix</keyword>
<evidence type="ECO:0000256" key="3">
    <source>
        <dbReference type="ARBA" id="ARBA00022676"/>
    </source>
</evidence>
<evidence type="ECO:0000256" key="5">
    <source>
        <dbReference type="ARBA" id="ARBA00022692"/>
    </source>
</evidence>
<protein>
    <submittedName>
        <fullName evidence="10">Dolichyl-phosphate-mannose-protein mannosyltransferase</fullName>
    </submittedName>
</protein>
<evidence type="ECO:0000313" key="10">
    <source>
        <dbReference type="EMBL" id="SMQ69672.1"/>
    </source>
</evidence>
<sequence>MTFARSYWSLGAVVIAFTLALFALSPGFFTIDEFIYFAGADAFANSRSFVVSNGPGDWHSEQLQLQLLVPGPSGLTPQYPPGTAILGGPLMSLFGLHGLMLVNTLSAALTVYLLYAIAKRHFGGHEVGLVSCALLLGGTFFLEYAFAVWPHAVSVLCVTWAFALTLDAIKSDNSLIFRSVAAGAVIGFGLLFRTDTILVLPAVGLVLFLFADRPYLRSALLGAGFLPFLAAASAANWVKFGTFNPLSYGRKTGGAVTFADHLPAFIGLALAGAVFLVLHSSWSKIRRKDLVFWTIGALGLVLAIIAHGFTLRYLHGFWGLVVDATILQDSRPGVAYLDNGTVNFWGLWKKALGQSMPWLALLLGLTWGARDIESRIKLSILILAVIWSLPFFPKDWHGGMSSNMRYFLPLLPWLCALAAKLIFEIVGTVSDPVRKLLIGAVLLVLAEQLWLLFSATHFAGVNQILSTYVFGLIGLLALSSFFVAKYQSMLRTALVVALGGGLALSVHFATFDFLNAQYNRNKSLVMNEVYREIPERSLAYVPSRFLLGWALAPGHVVASPNLLVSAPSDRSDTFDYDLIRQAHEDGYRVFVARNYVTDGLRNRKGLRLIETDIGLEGQTLFEIRAE</sequence>
<feature type="domain" description="Glycosyltransferase RgtA/B/C/D-like" evidence="9">
    <location>
        <begin position="92"/>
        <end position="233"/>
    </location>
</feature>
<dbReference type="EMBL" id="FXWG01000002">
    <property type="protein sequence ID" value="SMQ69672.1"/>
    <property type="molecule type" value="Genomic_DNA"/>
</dbReference>
<proteinExistence type="predicted"/>
<keyword evidence="11" id="KW-1185">Reference proteome</keyword>
<dbReference type="InterPro" id="IPR050297">
    <property type="entry name" value="LipidA_mod_glycosyltrf_83"/>
</dbReference>
<feature type="transmembrane region" description="Helical" evidence="8">
    <location>
        <begin position="7"/>
        <end position="29"/>
    </location>
</feature>
<dbReference type="InterPro" id="IPR038731">
    <property type="entry name" value="RgtA/B/C-like"/>
</dbReference>
<feature type="transmembrane region" description="Helical" evidence="8">
    <location>
        <begin position="404"/>
        <end position="423"/>
    </location>
</feature>
<dbReference type="RefSeq" id="WP_086437719.1">
    <property type="nucleotide sequence ID" value="NZ_FXWG01000002.1"/>
</dbReference>
<keyword evidence="3 10" id="KW-0328">Glycosyltransferase</keyword>
<evidence type="ECO:0000256" key="1">
    <source>
        <dbReference type="ARBA" id="ARBA00004651"/>
    </source>
</evidence>
<feature type="transmembrane region" description="Helical" evidence="8">
    <location>
        <begin position="376"/>
        <end position="392"/>
    </location>
</feature>
<reference evidence="11" key="1">
    <citation type="submission" date="2017-04" db="EMBL/GenBank/DDBJ databases">
        <authorList>
            <person name="Varghese N."/>
            <person name="Submissions S."/>
        </authorList>
    </citation>
    <scope>NUCLEOTIDE SEQUENCE [LARGE SCALE GENOMIC DNA]</scope>
</reference>